<organism evidence="2 3">
    <name type="scientific">Patella caerulea</name>
    <name type="common">Rayed Mediterranean limpet</name>
    <dbReference type="NCBI Taxonomy" id="87958"/>
    <lineage>
        <taxon>Eukaryota</taxon>
        <taxon>Metazoa</taxon>
        <taxon>Spiralia</taxon>
        <taxon>Lophotrochozoa</taxon>
        <taxon>Mollusca</taxon>
        <taxon>Gastropoda</taxon>
        <taxon>Patellogastropoda</taxon>
        <taxon>Patelloidea</taxon>
        <taxon>Patellidae</taxon>
        <taxon>Patella</taxon>
    </lineage>
</organism>
<feature type="compositionally biased region" description="Low complexity" evidence="1">
    <location>
        <begin position="219"/>
        <end position="233"/>
    </location>
</feature>
<sequence>MSSRGKQLLQLALEKIGRPMVSKGFDIPGNGMCDHGSSSRHCSTLTPAIHSPAITTPDFVINEMKDSDIQQRVVFDSFSESDSELDTVSDPDWAPDKKMLRRYNSDSESTDEETFISHKKHKARHVAKNKIFVKSCVKSSFRNVLKLGDRTESVVYEADNKRTERNVTNKIDKARDRRVNKYDTIEGIVNGGKDVDKSHGDVNRSHGNGNRSYTDVNRSHVNSSPVNSSPVNKSHVDSGPVNKSHFDSSPVNRSHVNSSLVNRSHEDVDRSPVDRSSGDVERNHVGGNVGGTLSHGDVDRSHRDVNKNHKYVDRSHKEVEKSHVDRSHVGGIKSHGDVARSHRDVARSHGDVARSHGDVARSHGDVDGSHGDVARSHGDVAKSHGNVDESHGDVARSRGDIARSHGDGDGSHGDVDESHGDVDTSHWDVDGSHGDVDRSGNEDVGINLIQVDHEEVVDTQNEGVRSKRGMSDPSKWQRNKNKKLRMEGKPYKGIAKVDGRKRFCAEREERILGARNCSRKCEKSRKCGLITDNSRVEIFKSFWHNMDWSEKKIYVTNLVDQCNTLTTVGENSRRKFTFRYFLKNGHQRLPVCKNLFLSTLGIGEYTVYEWLKSINEHGVPVEECDKQQKTPKVSLQNSYARQFLTQLPKMPSHYCRATTTKQYLEPLFTSFSELHRVYLQDCEVQGKLAVSRKVLIKLFDEMNLSLFHPKKDQCDTCVGHGTGNVTDGDFAVHVDRKTKARNEKVRDKERAIENSKIKVSTMDLQSVLICPSIQASAVYYKTKLACHNFTTHNLATRDVHCYFWHEGEGGLSSHNFATCIQHYIETLIEPGIEEIILFSDGCGYQNRNVSVSNALLYTAVKNGITIIQKYLEKGHTQMEVDSVHSTLERKFRKVPIYSPSNYVELIKQARPSQPYVVKYLTHTFFRDFSYLKYYDTIRPGNRVGDPCVHELRVLKYLPSGIIQFKLNFDDEYKDLPRRRNSATGPSFNMEIIPSAYNNPPPIKKSKYDHLQQLKAVIPIDYHSFYDHLPHD</sequence>
<gene>
    <name evidence="2" type="ORF">SNE40_018888</name>
</gene>
<protein>
    <submittedName>
        <fullName evidence="2">Uncharacterized protein</fullName>
    </submittedName>
</protein>
<feature type="compositionally biased region" description="Basic and acidic residues" evidence="1">
    <location>
        <begin position="296"/>
        <end position="441"/>
    </location>
</feature>
<feature type="compositionally biased region" description="Polar residues" evidence="1">
    <location>
        <begin position="205"/>
        <end position="215"/>
    </location>
</feature>
<name>A0AAN8J9G0_PATCE</name>
<keyword evidence="3" id="KW-1185">Reference proteome</keyword>
<feature type="region of interest" description="Disordered" evidence="1">
    <location>
        <begin position="188"/>
        <end position="480"/>
    </location>
</feature>
<accession>A0AAN8J9G0</accession>
<dbReference type="PANTHER" id="PTHR10773">
    <property type="entry name" value="DNA-DIRECTED RNA POLYMERASES I, II, AND III SUBUNIT RPABC2"/>
    <property type="match status" value="1"/>
</dbReference>
<dbReference type="AlphaFoldDB" id="A0AAN8J9G0"/>
<evidence type="ECO:0000313" key="3">
    <source>
        <dbReference type="Proteomes" id="UP001347796"/>
    </source>
</evidence>
<dbReference type="EMBL" id="JAZGQO010000014">
    <property type="protein sequence ID" value="KAK6170508.1"/>
    <property type="molecule type" value="Genomic_DNA"/>
</dbReference>
<dbReference type="Proteomes" id="UP001347796">
    <property type="component" value="Unassembled WGS sequence"/>
</dbReference>
<reference evidence="2 3" key="1">
    <citation type="submission" date="2024-01" db="EMBL/GenBank/DDBJ databases">
        <title>The genome of the rayed Mediterranean limpet Patella caerulea (Linnaeus, 1758).</title>
        <authorList>
            <person name="Anh-Thu Weber A."/>
            <person name="Halstead-Nussloch G."/>
        </authorList>
    </citation>
    <scope>NUCLEOTIDE SEQUENCE [LARGE SCALE GENOMIC DNA]</scope>
    <source>
        <strain evidence="2">AATW-2023a</strain>
        <tissue evidence="2">Whole specimen</tissue>
    </source>
</reference>
<feature type="compositionally biased region" description="Polar residues" evidence="1">
    <location>
        <begin position="247"/>
        <end position="262"/>
    </location>
</feature>
<feature type="compositionally biased region" description="Basic and acidic residues" evidence="1">
    <location>
        <begin position="193"/>
        <end position="204"/>
    </location>
</feature>
<proteinExistence type="predicted"/>
<evidence type="ECO:0000313" key="2">
    <source>
        <dbReference type="EMBL" id="KAK6170508.1"/>
    </source>
</evidence>
<feature type="compositionally biased region" description="Basic and acidic residues" evidence="1">
    <location>
        <begin position="263"/>
        <end position="284"/>
    </location>
</feature>
<evidence type="ECO:0000256" key="1">
    <source>
        <dbReference type="SAM" id="MobiDB-lite"/>
    </source>
</evidence>
<comment type="caution">
    <text evidence="2">The sequence shown here is derived from an EMBL/GenBank/DDBJ whole genome shotgun (WGS) entry which is preliminary data.</text>
</comment>
<dbReference type="PANTHER" id="PTHR10773:SF19">
    <property type="match status" value="1"/>
</dbReference>